<sequence>MSAIVDVTRMSITIEERNGEHLDEWNSYVDRSSHALPFHRRSALESIAAHSDHELHPLVGYKGQEPIGLFPLFETTMGPFTVVSSPPIETGIAYMGPLELGLNGAKQRNVEKTRRRFVQGALEWIETELEPDLIQIRCTSGYTDVRPFLWEDFEVTPTYTYTLPLGDDPDELLSSFSSDARANIRQFDASECTVEVGGYDDLGTLNEQVRSRLAEKGLDHNLSTAFLEELYEELGPDRVRPYVCVREDEIVGGVLVLREGGTVYGWIGGTVPSVDAPVNEGLDWAIIRDGIEEGLDRYDLHGAMERGVTEYKSKFNPELTPLYEIERKSSGAKAASGLLDQMPNSISSLIN</sequence>
<dbReference type="GO" id="GO:0016740">
    <property type="term" value="F:transferase activity"/>
    <property type="evidence" value="ECO:0007669"/>
    <property type="project" value="UniProtKB-KW"/>
</dbReference>
<gene>
    <name evidence="2" type="ORF">SAMN05216285_0197</name>
</gene>
<evidence type="ECO:0000313" key="3">
    <source>
        <dbReference type="Proteomes" id="UP000183275"/>
    </source>
</evidence>
<evidence type="ECO:0000313" key="2">
    <source>
        <dbReference type="EMBL" id="SEV81165.1"/>
    </source>
</evidence>
<name>A0A1I0LYU2_9EURY</name>
<dbReference type="Proteomes" id="UP000183275">
    <property type="component" value="Unassembled WGS sequence"/>
</dbReference>
<feature type="domain" description="BioF2-like acetyltransferase" evidence="1">
    <location>
        <begin position="175"/>
        <end position="312"/>
    </location>
</feature>
<dbReference type="Pfam" id="PF13480">
    <property type="entry name" value="Acetyltransf_6"/>
    <property type="match status" value="1"/>
</dbReference>
<dbReference type="EMBL" id="FOIS01000001">
    <property type="protein sequence ID" value="SEV81165.1"/>
    <property type="molecule type" value="Genomic_DNA"/>
</dbReference>
<evidence type="ECO:0000259" key="1">
    <source>
        <dbReference type="Pfam" id="PF13480"/>
    </source>
</evidence>
<dbReference type="eggNOG" id="arCOG03320">
    <property type="taxonomic scope" value="Archaea"/>
</dbReference>
<dbReference type="SUPFAM" id="SSF55729">
    <property type="entry name" value="Acyl-CoA N-acyltransferases (Nat)"/>
    <property type="match status" value="1"/>
</dbReference>
<dbReference type="PANTHER" id="PTHR36174:SF1">
    <property type="entry name" value="LIPID II:GLYCINE GLYCYLTRANSFERASE"/>
    <property type="match status" value="1"/>
</dbReference>
<dbReference type="AlphaFoldDB" id="A0A1I0LYU2"/>
<dbReference type="InterPro" id="IPR038740">
    <property type="entry name" value="BioF2-like_GNAT_dom"/>
</dbReference>
<reference evidence="3" key="1">
    <citation type="submission" date="2016-10" db="EMBL/GenBank/DDBJ databases">
        <authorList>
            <person name="Varghese N."/>
        </authorList>
    </citation>
    <scope>NUCLEOTIDE SEQUENCE [LARGE SCALE GENOMIC DNA]</scope>
    <source>
        <strain evidence="3">CGMCC 1.12284</strain>
    </source>
</reference>
<keyword evidence="3" id="KW-1185">Reference proteome</keyword>
<accession>A0A1I0LYU2</accession>
<keyword evidence="2" id="KW-0808">Transferase</keyword>
<dbReference type="InterPro" id="IPR016181">
    <property type="entry name" value="Acyl_CoA_acyltransferase"/>
</dbReference>
<dbReference type="PANTHER" id="PTHR36174">
    <property type="entry name" value="LIPID II:GLYCINE GLYCYLTRANSFERASE"/>
    <property type="match status" value="1"/>
</dbReference>
<proteinExistence type="predicted"/>
<organism evidence="2 3">
    <name type="scientific">Natrinema salifodinae</name>
    <dbReference type="NCBI Taxonomy" id="1202768"/>
    <lineage>
        <taxon>Archaea</taxon>
        <taxon>Methanobacteriati</taxon>
        <taxon>Methanobacteriota</taxon>
        <taxon>Stenosarchaea group</taxon>
        <taxon>Halobacteria</taxon>
        <taxon>Halobacteriales</taxon>
        <taxon>Natrialbaceae</taxon>
        <taxon>Natrinema</taxon>
    </lineage>
</organism>
<dbReference type="STRING" id="1202768.SAMN05216285_0197"/>
<dbReference type="InterPro" id="IPR050644">
    <property type="entry name" value="PG_Glycine_Bridge_Synth"/>
</dbReference>
<dbReference type="Gene3D" id="3.40.630.30">
    <property type="match status" value="1"/>
</dbReference>
<protein>
    <submittedName>
        <fullName evidence="2">Acetyltransferase (GNAT) domain-containing protein</fullName>
    </submittedName>
</protein>